<dbReference type="EMBL" id="AP027735">
    <property type="protein sequence ID" value="BDZ58206.1"/>
    <property type="molecule type" value="Genomic_DNA"/>
</dbReference>
<gene>
    <name evidence="2" type="ORF">GCM10025872_18630</name>
</gene>
<evidence type="ECO:0000313" key="3">
    <source>
        <dbReference type="Proteomes" id="UP001321421"/>
    </source>
</evidence>
<feature type="transmembrane region" description="Helical" evidence="1">
    <location>
        <begin position="53"/>
        <end position="74"/>
    </location>
</feature>
<sequence>MPAGAFQVVVARRMSVAPGPERTSGWRTALVAGAMLAALTCLASPWLAQLFRLPSALSVVLLGLSLLPLTLTGACQGFCWARSGCAPWPACTS</sequence>
<keyword evidence="1" id="KW-0812">Transmembrane</keyword>
<evidence type="ECO:0000256" key="1">
    <source>
        <dbReference type="SAM" id="Phobius"/>
    </source>
</evidence>
<protein>
    <submittedName>
        <fullName evidence="2">Uncharacterized protein</fullName>
    </submittedName>
</protein>
<reference evidence="3" key="1">
    <citation type="journal article" date="2019" name="Int. J. Syst. Evol. Microbiol.">
        <title>The Global Catalogue of Microorganisms (GCM) 10K type strain sequencing project: providing services to taxonomists for standard genome sequencing and annotation.</title>
        <authorList>
            <consortium name="The Broad Institute Genomics Platform"/>
            <consortium name="The Broad Institute Genome Sequencing Center for Infectious Disease"/>
            <person name="Wu L."/>
            <person name="Ma J."/>
        </authorList>
    </citation>
    <scope>NUCLEOTIDE SEQUENCE [LARGE SCALE GENOMIC DNA]</scope>
    <source>
        <strain evidence="3">NBRC 110608</strain>
    </source>
</reference>
<keyword evidence="3" id="KW-1185">Reference proteome</keyword>
<dbReference type="RefSeq" id="WP_289232927.1">
    <property type="nucleotide sequence ID" value="NZ_AP027735.1"/>
</dbReference>
<feature type="transmembrane region" description="Helical" evidence="1">
    <location>
        <begin position="29"/>
        <end position="47"/>
    </location>
</feature>
<name>A0ABN6YM31_9MICO</name>
<accession>A0ABN6YM31</accession>
<proteinExistence type="predicted"/>
<evidence type="ECO:0000313" key="2">
    <source>
        <dbReference type="EMBL" id="BDZ58206.1"/>
    </source>
</evidence>
<dbReference type="Proteomes" id="UP001321421">
    <property type="component" value="Chromosome"/>
</dbReference>
<organism evidence="2 3">
    <name type="scientific">Barrientosiimonas endolithica</name>
    <dbReference type="NCBI Taxonomy" id="1535208"/>
    <lineage>
        <taxon>Bacteria</taxon>
        <taxon>Bacillati</taxon>
        <taxon>Actinomycetota</taxon>
        <taxon>Actinomycetes</taxon>
        <taxon>Micrococcales</taxon>
        <taxon>Dermacoccaceae</taxon>
        <taxon>Barrientosiimonas</taxon>
    </lineage>
</organism>
<keyword evidence="1" id="KW-0472">Membrane</keyword>
<keyword evidence="1" id="KW-1133">Transmembrane helix</keyword>